<proteinExistence type="predicted"/>
<dbReference type="EMBL" id="BART01018992">
    <property type="protein sequence ID" value="GAG80523.1"/>
    <property type="molecule type" value="Genomic_DNA"/>
</dbReference>
<name>X1B8S2_9ZZZZ</name>
<dbReference type="AlphaFoldDB" id="X1B8S2"/>
<accession>X1B8S2</accession>
<reference evidence="1" key="1">
    <citation type="journal article" date="2014" name="Front. Microbiol.">
        <title>High frequency of phylogenetically diverse reductive dehalogenase-homologous genes in deep subseafloor sedimentary metagenomes.</title>
        <authorList>
            <person name="Kawai M."/>
            <person name="Futagami T."/>
            <person name="Toyoda A."/>
            <person name="Takaki Y."/>
            <person name="Nishi S."/>
            <person name="Hori S."/>
            <person name="Arai W."/>
            <person name="Tsubouchi T."/>
            <person name="Morono Y."/>
            <person name="Uchiyama I."/>
            <person name="Ito T."/>
            <person name="Fujiyama A."/>
            <person name="Inagaki F."/>
            <person name="Takami H."/>
        </authorList>
    </citation>
    <scope>NUCLEOTIDE SEQUENCE</scope>
    <source>
        <strain evidence="1">Expedition CK06-06</strain>
    </source>
</reference>
<gene>
    <name evidence="1" type="ORF">S01H4_35674</name>
</gene>
<comment type="caution">
    <text evidence="1">The sequence shown here is derived from an EMBL/GenBank/DDBJ whole genome shotgun (WGS) entry which is preliminary data.</text>
</comment>
<organism evidence="1">
    <name type="scientific">marine sediment metagenome</name>
    <dbReference type="NCBI Taxonomy" id="412755"/>
    <lineage>
        <taxon>unclassified sequences</taxon>
        <taxon>metagenomes</taxon>
        <taxon>ecological metagenomes</taxon>
    </lineage>
</organism>
<evidence type="ECO:0000313" key="1">
    <source>
        <dbReference type="EMBL" id="GAG80523.1"/>
    </source>
</evidence>
<protein>
    <submittedName>
        <fullName evidence="1">Uncharacterized protein</fullName>
    </submittedName>
</protein>
<sequence>MEDDFEESAAATDPGVISEMFCAANDNFNDVDDDSVSHKGIIS</sequence>